<keyword evidence="1" id="KW-0812">Transmembrane</keyword>
<evidence type="ECO:0000313" key="3">
    <source>
        <dbReference type="Proteomes" id="UP000785679"/>
    </source>
</evidence>
<keyword evidence="1" id="KW-1133">Transmembrane helix</keyword>
<feature type="transmembrane region" description="Helical" evidence="1">
    <location>
        <begin position="44"/>
        <end position="68"/>
    </location>
</feature>
<dbReference type="Proteomes" id="UP000785679">
    <property type="component" value="Unassembled WGS sequence"/>
</dbReference>
<reference evidence="2" key="1">
    <citation type="submission" date="2019-06" db="EMBL/GenBank/DDBJ databases">
        <authorList>
            <person name="Zheng W."/>
        </authorList>
    </citation>
    <scope>NUCLEOTIDE SEQUENCE</scope>
    <source>
        <strain evidence="2">QDHG01</strain>
    </source>
</reference>
<keyword evidence="1" id="KW-0472">Membrane</keyword>
<evidence type="ECO:0000313" key="2">
    <source>
        <dbReference type="EMBL" id="TNV77315.1"/>
    </source>
</evidence>
<evidence type="ECO:0000256" key="1">
    <source>
        <dbReference type="SAM" id="Phobius"/>
    </source>
</evidence>
<sequence>MRFNRVISYKSKASCTAFSPFIIVFIVCLLTKSAIEFVSGSYQVAFLAFATTITEILPFCSNLALWAWKNEQIR</sequence>
<keyword evidence="3" id="KW-1185">Reference proteome</keyword>
<accession>A0A8J8T0F6</accession>
<proteinExistence type="predicted"/>
<gene>
    <name evidence="2" type="ORF">FGO68_gene1518</name>
</gene>
<dbReference type="EMBL" id="RRYP01012135">
    <property type="protein sequence ID" value="TNV77315.1"/>
    <property type="molecule type" value="Genomic_DNA"/>
</dbReference>
<organism evidence="2 3">
    <name type="scientific">Halteria grandinella</name>
    <dbReference type="NCBI Taxonomy" id="5974"/>
    <lineage>
        <taxon>Eukaryota</taxon>
        <taxon>Sar</taxon>
        <taxon>Alveolata</taxon>
        <taxon>Ciliophora</taxon>
        <taxon>Intramacronucleata</taxon>
        <taxon>Spirotrichea</taxon>
        <taxon>Stichotrichia</taxon>
        <taxon>Sporadotrichida</taxon>
        <taxon>Halteriidae</taxon>
        <taxon>Halteria</taxon>
    </lineage>
</organism>
<name>A0A8J8T0F6_HALGN</name>
<comment type="caution">
    <text evidence="2">The sequence shown here is derived from an EMBL/GenBank/DDBJ whole genome shotgun (WGS) entry which is preliminary data.</text>
</comment>
<protein>
    <submittedName>
        <fullName evidence="2">Uncharacterized protein</fullName>
    </submittedName>
</protein>
<dbReference type="AlphaFoldDB" id="A0A8J8T0F6"/>